<dbReference type="Gene3D" id="2.130.10.10">
    <property type="entry name" value="YVTN repeat-like/Quinoprotein amine dehydrogenase"/>
    <property type="match status" value="1"/>
</dbReference>
<dbReference type="Pfam" id="PF13360">
    <property type="entry name" value="PQQ_2"/>
    <property type="match status" value="1"/>
</dbReference>
<feature type="domain" description="Pyrrolo-quinoline quinone repeat" evidence="1">
    <location>
        <begin position="116"/>
        <end position="302"/>
    </location>
</feature>
<name>A0A1M7H927_9ACTN</name>
<organism evidence="2 3">
    <name type="scientific">Actinacidiphila paucisporea</name>
    <dbReference type="NCBI Taxonomy" id="310782"/>
    <lineage>
        <taxon>Bacteria</taxon>
        <taxon>Bacillati</taxon>
        <taxon>Actinomycetota</taxon>
        <taxon>Actinomycetes</taxon>
        <taxon>Kitasatosporales</taxon>
        <taxon>Streptomycetaceae</taxon>
        <taxon>Actinacidiphila</taxon>
    </lineage>
</organism>
<proteinExistence type="predicted"/>
<protein>
    <submittedName>
        <fullName evidence="2">PQQ-like domain-containing protein</fullName>
    </submittedName>
</protein>
<dbReference type="Proteomes" id="UP000184111">
    <property type="component" value="Unassembled WGS sequence"/>
</dbReference>
<dbReference type="InterPro" id="IPR011047">
    <property type="entry name" value="Quinoprotein_ADH-like_sf"/>
</dbReference>
<accession>A0A1M7H927</accession>
<dbReference type="EMBL" id="FRBI01000009">
    <property type="protein sequence ID" value="SHM24915.1"/>
    <property type="molecule type" value="Genomic_DNA"/>
</dbReference>
<evidence type="ECO:0000259" key="1">
    <source>
        <dbReference type="Pfam" id="PF13360"/>
    </source>
</evidence>
<keyword evidence="3" id="KW-1185">Reference proteome</keyword>
<sequence length="459" mass="47764">MAAGAGGSSARRRAKAVADIDRSLTPGMGVCKDVVLMRTYRLARWFRMTAAAVAVVGAVAACSGDPVSAPPVDTSPGAHGGAEPQVKFQDPPQAFAPDHASVLQGNWFSSVRNQDIDEVMTVGDGRAYAYDTKLVGVTGLRLADGGTAWRTRVPDADTLVSAPRFGGGIVAGAFRTDIAGTGTAEDRAANVVVGFDAVSGKTLWTQDIGGAENDDSDMLLAQDDPVPEIIDMDAEHVLVTVASQGYSETPPMSVLLDTRTGKVLWTDNDLKAADLDGSAVDGARDDGDFAGLSVSDGHELWKRNLGLGHPLIADAGPGLTLAMGTEHDLLIDPATGKAVFDSGDTSLRGCDYDGRDTTVCFGTGSDVTGLAWAFDVHTHQVLWQLPDAAAHREAPGVTAAWHGVVYGVGHDPMTLDARTGKDLRATTGLDDSPFLVTAGYGLVYDDLSHSVTVYQAAGG</sequence>
<evidence type="ECO:0000313" key="2">
    <source>
        <dbReference type="EMBL" id="SHM24915.1"/>
    </source>
</evidence>
<dbReference type="InterPro" id="IPR002372">
    <property type="entry name" value="PQQ_rpt_dom"/>
</dbReference>
<gene>
    <name evidence="2" type="ORF">SAMN05216499_109196</name>
</gene>
<dbReference type="AlphaFoldDB" id="A0A1M7H927"/>
<dbReference type="SUPFAM" id="SSF50998">
    <property type="entry name" value="Quinoprotein alcohol dehydrogenase-like"/>
    <property type="match status" value="1"/>
</dbReference>
<reference evidence="2 3" key="1">
    <citation type="submission" date="2016-11" db="EMBL/GenBank/DDBJ databases">
        <authorList>
            <person name="Jaros S."/>
            <person name="Januszkiewicz K."/>
            <person name="Wedrychowicz H."/>
        </authorList>
    </citation>
    <scope>NUCLEOTIDE SEQUENCE [LARGE SCALE GENOMIC DNA]</scope>
    <source>
        <strain evidence="2 3">CGMCC 4.2025</strain>
    </source>
</reference>
<evidence type="ECO:0000313" key="3">
    <source>
        <dbReference type="Proteomes" id="UP000184111"/>
    </source>
</evidence>
<dbReference type="InterPro" id="IPR015943">
    <property type="entry name" value="WD40/YVTN_repeat-like_dom_sf"/>
</dbReference>
<dbReference type="STRING" id="310782.SAMN05216499_109196"/>